<accession>A0ABW0SGQ4</accession>
<dbReference type="Proteomes" id="UP001596056">
    <property type="component" value="Unassembled WGS sequence"/>
</dbReference>
<sequence>MPEEMDPVGQLGTLIVQQLEREGETDLLARWMAFHVANLMKRADQGGEGVELARAACREAILALWQHRAALPGRTDPLVDVAKVIGTLHRLNSPSADWLTTRMETQAASGGVELWLQRARNLKTAHGVLLRAIATVAIQAATTDETKALLNKAQDRLQDPAVRAAALVLGWVDNREREEPELAHLVEQATRSIRDIADALLSVLPGNPPNDTKEG</sequence>
<gene>
    <name evidence="1" type="ORF">ACFPOC_17450</name>
</gene>
<evidence type="ECO:0000313" key="2">
    <source>
        <dbReference type="Proteomes" id="UP001596056"/>
    </source>
</evidence>
<name>A0ABW0SGQ4_9RHOB</name>
<evidence type="ECO:0008006" key="3">
    <source>
        <dbReference type="Google" id="ProtNLM"/>
    </source>
</evidence>
<proteinExistence type="predicted"/>
<comment type="caution">
    <text evidence="1">The sequence shown here is derived from an EMBL/GenBank/DDBJ whole genome shotgun (WGS) entry which is preliminary data.</text>
</comment>
<evidence type="ECO:0000313" key="1">
    <source>
        <dbReference type="EMBL" id="MFC5568193.1"/>
    </source>
</evidence>
<reference evidence="2" key="1">
    <citation type="journal article" date="2019" name="Int. J. Syst. Evol. Microbiol.">
        <title>The Global Catalogue of Microorganisms (GCM) 10K type strain sequencing project: providing services to taxonomists for standard genome sequencing and annotation.</title>
        <authorList>
            <consortium name="The Broad Institute Genomics Platform"/>
            <consortium name="The Broad Institute Genome Sequencing Center for Infectious Disease"/>
            <person name="Wu L."/>
            <person name="Ma J."/>
        </authorList>
    </citation>
    <scope>NUCLEOTIDE SEQUENCE [LARGE SCALE GENOMIC DNA]</scope>
    <source>
        <strain evidence="2">KACC 11588</strain>
    </source>
</reference>
<organism evidence="1 2">
    <name type="scientific">Rubellimicrobium aerolatum</name>
    <dbReference type="NCBI Taxonomy" id="490979"/>
    <lineage>
        <taxon>Bacteria</taxon>
        <taxon>Pseudomonadati</taxon>
        <taxon>Pseudomonadota</taxon>
        <taxon>Alphaproteobacteria</taxon>
        <taxon>Rhodobacterales</taxon>
        <taxon>Roseobacteraceae</taxon>
        <taxon>Rubellimicrobium</taxon>
    </lineage>
</organism>
<keyword evidence="2" id="KW-1185">Reference proteome</keyword>
<dbReference type="EMBL" id="JBHSNA010000029">
    <property type="protein sequence ID" value="MFC5568193.1"/>
    <property type="molecule type" value="Genomic_DNA"/>
</dbReference>
<protein>
    <recommendedName>
        <fullName evidence="3">HEAT repeat domain-containing protein</fullName>
    </recommendedName>
</protein>
<dbReference type="RefSeq" id="WP_209843397.1">
    <property type="nucleotide sequence ID" value="NZ_JAGGJP010000031.1"/>
</dbReference>